<organism evidence="4 7">
    <name type="scientific">Bifidobacterium ramosum</name>
    <dbReference type="NCBI Taxonomy" id="1798158"/>
    <lineage>
        <taxon>Bacteria</taxon>
        <taxon>Bacillati</taxon>
        <taxon>Actinomycetota</taxon>
        <taxon>Actinomycetes</taxon>
        <taxon>Bifidobacteriales</taxon>
        <taxon>Bifidobacteriaceae</taxon>
        <taxon>Bifidobacterium</taxon>
    </lineage>
</organism>
<evidence type="ECO:0000313" key="6">
    <source>
        <dbReference type="Proteomes" id="UP000469943"/>
    </source>
</evidence>
<evidence type="ECO:0000256" key="1">
    <source>
        <dbReference type="ARBA" id="ARBA00009809"/>
    </source>
</evidence>
<dbReference type="GO" id="GO:0004553">
    <property type="term" value="F:hydrolase activity, hydrolyzing O-glycosyl compounds"/>
    <property type="evidence" value="ECO:0007669"/>
    <property type="project" value="InterPro"/>
</dbReference>
<proteinExistence type="inferred from homology"/>
<comment type="caution">
    <text evidence="4">The sequence shown here is derived from an EMBL/GenBank/DDBJ whole genome shotgun (WGS) entry which is preliminary data.</text>
</comment>
<reference evidence="4 7" key="2">
    <citation type="submission" date="2019-10" db="EMBL/GenBank/DDBJ databases">
        <title>Characterization of the phylogenetic diversity of two novel species belonging to the genus Bifidobacterium: Bifidobacterium cebidarum sp. nov. and Bifidobacterium leontopitheci sp. nov.</title>
        <authorList>
            <person name="Lugli G.A."/>
            <person name="Duranti S."/>
            <person name="Milani C."/>
            <person name="Turroni F."/>
            <person name="Ventura M."/>
        </authorList>
    </citation>
    <scope>NUCLEOTIDE SEQUENCE [LARGE SCALE GENOMIC DNA]</scope>
    <source>
        <strain evidence="4 7">DSM 100688</strain>
    </source>
</reference>
<evidence type="ECO:0000256" key="2">
    <source>
        <dbReference type="RuleBase" id="RU003679"/>
    </source>
</evidence>
<dbReference type="PANTHER" id="PTHR23421">
    <property type="entry name" value="BETA-GALACTOSIDASE RELATED"/>
    <property type="match status" value="1"/>
</dbReference>
<dbReference type="EMBL" id="WBSM01000006">
    <property type="protein sequence ID" value="KAB8287811.1"/>
    <property type="molecule type" value="Genomic_DNA"/>
</dbReference>
<comment type="similarity">
    <text evidence="1 2">Belongs to the glycosyl hydrolase 35 family.</text>
</comment>
<dbReference type="Gene3D" id="3.20.20.80">
    <property type="entry name" value="Glycosidases"/>
    <property type="match status" value="1"/>
</dbReference>
<dbReference type="InterPro" id="IPR017853">
    <property type="entry name" value="GH"/>
</dbReference>
<dbReference type="RefSeq" id="WP_152358352.1">
    <property type="nucleotide sequence ID" value="NZ_WBSM01000006.1"/>
</dbReference>
<dbReference type="Pfam" id="PF01301">
    <property type="entry name" value="Glyco_hydro_35"/>
    <property type="match status" value="2"/>
</dbReference>
<dbReference type="PRINTS" id="PR00742">
    <property type="entry name" value="GLHYDRLASE35"/>
</dbReference>
<sequence>MSHNNQHVVDLTTFRKRDIRPFDIVDRTRNVDPDGTAIDFTNYYMTVGGKPFFGVSGEFHFSRMDESRWDDELAKCAAGGVNVIANYVFWNHHEEREGRWDFTGSRNLRRFTELCAKHGMYMILRMGPFDHGEVRNGGVPDWVYGKDYEARSLDAGWLAEVRELYTKIFEQVDGLLFDQGGPIIGAQLDNEYMHSSAPWEMTTGISHEWVPGGSDGIAYLEALRGIAHEVGINVPFYTATGWGGAPVPDDVLPLWGGYAYRPWLFYAHGGDHPKTDEYLYRDFHANDCPRNDEFDPSYQPEDKPYACCEMGGGMTNSYNYRFVLPMKSVDAMTNIKMGSGCNFLGYYMYHGGTNPTGDGVYLNEGQVPKKSYDYQAGLGEFGQVRESYGRMKTLHYFGSTFADRFVPMDVVIPSDQQGITPDNRTDLRYAIRTDGTSGFVFLNNFQDHDTTEAKRDETLTITLADGRTVTFEGIGLAPEENCVLPFNMDLDGVMLEAATVQPVTAITLPGADRRAFVFMRPDGMGKAWLRFADGDMLDVDDAADFQTFTVTKHGTTIDIVVVCRAKADEMTVIDGEALAFAPGALFRDGDTFKVESRDSEITVSTYPAGYLTVVDGAQTDVAQSASGHDGLGTTTVTLAGKTVEPAVERLSAQRFAITLPDGFMDGANLKDVLLQVRYTGDIGWMFANAELINDNFCNGDVWEIGMKENAARVAAAGNRLVFVITPLKKGVNVNVDSPMAARMEHADEQIAELGSVAAQPVYEIALRKS</sequence>
<dbReference type="OrthoDB" id="9813184at2"/>
<evidence type="ECO:0000259" key="3">
    <source>
        <dbReference type="Pfam" id="PF01301"/>
    </source>
</evidence>
<reference evidence="5 6" key="1">
    <citation type="submission" date="2019-10" db="EMBL/GenBank/DDBJ databases">
        <title>Bifidobacterium from non-human primates.</title>
        <authorList>
            <person name="Modesto M."/>
        </authorList>
    </citation>
    <scope>NUCLEOTIDE SEQUENCE [LARGE SCALE GENOMIC DNA]</scope>
    <source>
        <strain evidence="5 6">TREM</strain>
    </source>
</reference>
<name>A0A6L4X0E6_9BIFI</name>
<keyword evidence="7" id="KW-1185">Reference proteome</keyword>
<dbReference type="Proteomes" id="UP000482084">
    <property type="component" value="Unassembled WGS sequence"/>
</dbReference>
<feature type="domain" description="Glycoside hydrolase 35 catalytic" evidence="3">
    <location>
        <begin position="262"/>
        <end position="395"/>
    </location>
</feature>
<dbReference type="GO" id="GO:0005975">
    <property type="term" value="P:carbohydrate metabolic process"/>
    <property type="evidence" value="ECO:0007669"/>
    <property type="project" value="InterPro"/>
</dbReference>
<evidence type="ECO:0000313" key="7">
    <source>
        <dbReference type="Proteomes" id="UP000482084"/>
    </source>
</evidence>
<dbReference type="SUPFAM" id="SSF51445">
    <property type="entry name" value="(Trans)glycosidases"/>
    <property type="match status" value="1"/>
</dbReference>
<dbReference type="InterPro" id="IPR031330">
    <property type="entry name" value="Gly_Hdrlase_35_cat"/>
</dbReference>
<dbReference type="InterPro" id="IPR001944">
    <property type="entry name" value="Glycoside_Hdrlase_35"/>
</dbReference>
<accession>A0A6L4X0E6</accession>
<feature type="domain" description="Glycoside hydrolase 35 catalytic" evidence="3">
    <location>
        <begin position="45"/>
        <end position="193"/>
    </location>
</feature>
<evidence type="ECO:0000313" key="5">
    <source>
        <dbReference type="EMBL" id="NEG71241.1"/>
    </source>
</evidence>
<evidence type="ECO:0000313" key="4">
    <source>
        <dbReference type="EMBL" id="KAB8287811.1"/>
    </source>
</evidence>
<dbReference type="AlphaFoldDB" id="A0A6L4X0E6"/>
<dbReference type="EMBL" id="WHZX01000002">
    <property type="protein sequence ID" value="NEG71241.1"/>
    <property type="molecule type" value="Genomic_DNA"/>
</dbReference>
<dbReference type="Proteomes" id="UP000469943">
    <property type="component" value="Unassembled WGS sequence"/>
</dbReference>
<protein>
    <submittedName>
        <fullName evidence="4">Beta-galactosidase</fullName>
    </submittedName>
</protein>
<gene>
    <name evidence="4" type="ORF">DSM100688_1278</name>
    <name evidence="5" type="ORF">GFD24_03200</name>
</gene>